<dbReference type="AlphaFoldDB" id="A0A9D4LVU8"/>
<comment type="caution">
    <text evidence="1">The sequence shown here is derived from an EMBL/GenBank/DDBJ whole genome shotgun (WGS) entry which is preliminary data.</text>
</comment>
<sequence>MATATTTMAKNRVISTPVRKMRRTRLYGKTRVNPVNPNVKIGRNMKKKVGRLMRKVERLCRAPGAPLMAFISVSAAGLIEVSGSPKLLDELKSSAGGGLLQVVKPAVQTTSNPVSDVVDLKCIDVSGIEWDTINALKCRMAYAQILCTKGKGERGSYDPQRKPEYWPEGIPFCSHSAKRDDGKGRLLSGTDIRTVLKAFSADCLQKIARGVTPINYISNTSPEELIMMTVVLAETGNGVCRTS</sequence>
<name>A0A9D4LVU8_DREPO</name>
<dbReference type="EMBL" id="JAIWYP010000002">
    <property type="protein sequence ID" value="KAH3864693.1"/>
    <property type="molecule type" value="Genomic_DNA"/>
</dbReference>
<reference evidence="1" key="2">
    <citation type="submission" date="2020-11" db="EMBL/GenBank/DDBJ databases">
        <authorList>
            <person name="McCartney M.A."/>
            <person name="Auch B."/>
            <person name="Kono T."/>
            <person name="Mallez S."/>
            <person name="Becker A."/>
            <person name="Gohl D.M."/>
            <person name="Silverstein K.A.T."/>
            <person name="Koren S."/>
            <person name="Bechman K.B."/>
            <person name="Herman A."/>
            <person name="Abrahante J.E."/>
            <person name="Garbe J."/>
        </authorList>
    </citation>
    <scope>NUCLEOTIDE SEQUENCE</scope>
    <source>
        <strain evidence="1">Duluth1</strain>
        <tissue evidence="1">Whole animal</tissue>
    </source>
</reference>
<dbReference type="Proteomes" id="UP000828390">
    <property type="component" value="Unassembled WGS sequence"/>
</dbReference>
<proteinExistence type="predicted"/>
<gene>
    <name evidence="1" type="ORF">DPMN_027718</name>
</gene>
<reference evidence="1" key="1">
    <citation type="journal article" date="2019" name="bioRxiv">
        <title>The Genome of the Zebra Mussel, Dreissena polymorpha: A Resource for Invasive Species Research.</title>
        <authorList>
            <person name="McCartney M.A."/>
            <person name="Auch B."/>
            <person name="Kono T."/>
            <person name="Mallez S."/>
            <person name="Zhang Y."/>
            <person name="Obille A."/>
            <person name="Becker A."/>
            <person name="Abrahante J.E."/>
            <person name="Garbe J."/>
            <person name="Badalamenti J.P."/>
            <person name="Herman A."/>
            <person name="Mangelson H."/>
            <person name="Liachko I."/>
            <person name="Sullivan S."/>
            <person name="Sone E.D."/>
            <person name="Koren S."/>
            <person name="Silverstein K.A.T."/>
            <person name="Beckman K.B."/>
            <person name="Gohl D.M."/>
        </authorList>
    </citation>
    <scope>NUCLEOTIDE SEQUENCE</scope>
    <source>
        <strain evidence="1">Duluth1</strain>
        <tissue evidence="1">Whole animal</tissue>
    </source>
</reference>
<protein>
    <submittedName>
        <fullName evidence="1">Uncharacterized protein</fullName>
    </submittedName>
</protein>
<evidence type="ECO:0000313" key="1">
    <source>
        <dbReference type="EMBL" id="KAH3864693.1"/>
    </source>
</evidence>
<organism evidence="1 2">
    <name type="scientific">Dreissena polymorpha</name>
    <name type="common">Zebra mussel</name>
    <name type="synonym">Mytilus polymorpha</name>
    <dbReference type="NCBI Taxonomy" id="45954"/>
    <lineage>
        <taxon>Eukaryota</taxon>
        <taxon>Metazoa</taxon>
        <taxon>Spiralia</taxon>
        <taxon>Lophotrochozoa</taxon>
        <taxon>Mollusca</taxon>
        <taxon>Bivalvia</taxon>
        <taxon>Autobranchia</taxon>
        <taxon>Heteroconchia</taxon>
        <taxon>Euheterodonta</taxon>
        <taxon>Imparidentia</taxon>
        <taxon>Neoheterodontei</taxon>
        <taxon>Myida</taxon>
        <taxon>Dreissenoidea</taxon>
        <taxon>Dreissenidae</taxon>
        <taxon>Dreissena</taxon>
    </lineage>
</organism>
<accession>A0A9D4LVU8</accession>
<evidence type="ECO:0000313" key="2">
    <source>
        <dbReference type="Proteomes" id="UP000828390"/>
    </source>
</evidence>
<keyword evidence="2" id="KW-1185">Reference proteome</keyword>